<dbReference type="EMBL" id="LR131273">
    <property type="protein sequence ID" value="VDR39093.1"/>
    <property type="molecule type" value="Genomic_DNA"/>
</dbReference>
<dbReference type="PROSITE" id="PS50977">
    <property type="entry name" value="HTH_TETR_2"/>
    <property type="match status" value="1"/>
</dbReference>
<keyword evidence="2 4" id="KW-0238">DNA-binding</keyword>
<protein>
    <submittedName>
        <fullName evidence="6">Bacterial regulatory proteins, tetR family</fullName>
    </submittedName>
</protein>
<sequence>MNGRCATVGKLCGMPTTANRGRRRAEHLGPERRRPQVLDAALEIAARDGLAAVTIGTVADRLQVTRPVIYSCFPDRVALITELLDRETETMMTYVLTSLHNAHGEDPETAFIIGMRGLLDAVNERADTWQLLFSGVTDPEVVHRVRGARATLAKQAEEWIRPALVRWWDMQDLDEKLPMLMELFVSACEAAVRSMLAGRPDDAGPGWRGDSERIGAFYGSAIYRAFHGA</sequence>
<dbReference type="Gene3D" id="1.10.357.10">
    <property type="entry name" value="Tetracycline Repressor, domain 2"/>
    <property type="match status" value="1"/>
</dbReference>
<evidence type="ECO:0000313" key="6">
    <source>
        <dbReference type="EMBL" id="VDR39093.1"/>
    </source>
</evidence>
<dbReference type="GO" id="GO:0000976">
    <property type="term" value="F:transcription cis-regulatory region binding"/>
    <property type="evidence" value="ECO:0007669"/>
    <property type="project" value="TreeGrafter"/>
</dbReference>
<evidence type="ECO:0000256" key="3">
    <source>
        <dbReference type="ARBA" id="ARBA00023163"/>
    </source>
</evidence>
<dbReference type="Proteomes" id="UP000271626">
    <property type="component" value="Chromosome"/>
</dbReference>
<organism evidence="6 7">
    <name type="scientific">Tsukamurella paurometabola</name>
    <name type="common">Corynebacterium paurometabolum</name>
    <dbReference type="NCBI Taxonomy" id="2061"/>
    <lineage>
        <taxon>Bacteria</taxon>
        <taxon>Bacillati</taxon>
        <taxon>Actinomycetota</taxon>
        <taxon>Actinomycetes</taxon>
        <taxon>Mycobacteriales</taxon>
        <taxon>Tsukamurellaceae</taxon>
        <taxon>Tsukamurella</taxon>
    </lineage>
</organism>
<evidence type="ECO:0000256" key="1">
    <source>
        <dbReference type="ARBA" id="ARBA00023015"/>
    </source>
</evidence>
<keyword evidence="1" id="KW-0805">Transcription regulation</keyword>
<proteinExistence type="predicted"/>
<dbReference type="InterPro" id="IPR050109">
    <property type="entry name" value="HTH-type_TetR-like_transc_reg"/>
</dbReference>
<dbReference type="PANTHER" id="PTHR30055:SF234">
    <property type="entry name" value="HTH-TYPE TRANSCRIPTIONAL REGULATOR BETI"/>
    <property type="match status" value="1"/>
</dbReference>
<name>A0A3P8MDQ3_TSUPA</name>
<evidence type="ECO:0000259" key="5">
    <source>
        <dbReference type="PROSITE" id="PS50977"/>
    </source>
</evidence>
<feature type="DNA-binding region" description="H-T-H motif" evidence="4">
    <location>
        <begin position="54"/>
        <end position="73"/>
    </location>
</feature>
<reference evidence="6 7" key="1">
    <citation type="submission" date="2018-12" db="EMBL/GenBank/DDBJ databases">
        <authorList>
            <consortium name="Pathogen Informatics"/>
        </authorList>
    </citation>
    <scope>NUCLEOTIDE SEQUENCE [LARGE SCALE GENOMIC DNA]</scope>
    <source>
        <strain evidence="6 7">NCTC10741</strain>
    </source>
</reference>
<keyword evidence="3" id="KW-0804">Transcription</keyword>
<evidence type="ECO:0000256" key="4">
    <source>
        <dbReference type="PROSITE-ProRule" id="PRU00335"/>
    </source>
</evidence>
<dbReference type="InterPro" id="IPR009057">
    <property type="entry name" value="Homeodomain-like_sf"/>
</dbReference>
<dbReference type="SUPFAM" id="SSF46689">
    <property type="entry name" value="Homeodomain-like"/>
    <property type="match status" value="1"/>
</dbReference>
<evidence type="ECO:0000256" key="2">
    <source>
        <dbReference type="ARBA" id="ARBA00023125"/>
    </source>
</evidence>
<evidence type="ECO:0000313" key="7">
    <source>
        <dbReference type="Proteomes" id="UP000271626"/>
    </source>
</evidence>
<accession>A0A3P8MDQ3</accession>
<dbReference type="GO" id="GO:0003700">
    <property type="term" value="F:DNA-binding transcription factor activity"/>
    <property type="evidence" value="ECO:0007669"/>
    <property type="project" value="TreeGrafter"/>
</dbReference>
<dbReference type="PANTHER" id="PTHR30055">
    <property type="entry name" value="HTH-TYPE TRANSCRIPTIONAL REGULATOR RUTR"/>
    <property type="match status" value="1"/>
</dbReference>
<dbReference type="AlphaFoldDB" id="A0A3P8MDQ3"/>
<gene>
    <name evidence="6" type="ORF">NCTC10741_02229</name>
</gene>
<dbReference type="InterPro" id="IPR001647">
    <property type="entry name" value="HTH_TetR"/>
</dbReference>
<feature type="domain" description="HTH tetR-type" evidence="5">
    <location>
        <begin position="31"/>
        <end position="91"/>
    </location>
</feature>
<dbReference type="Pfam" id="PF00440">
    <property type="entry name" value="TetR_N"/>
    <property type="match status" value="1"/>
</dbReference>